<reference evidence="1 2" key="1">
    <citation type="submission" date="2022-07" db="EMBL/GenBank/DDBJ databases">
        <title>Genomic and pangenome structural analysis of the polyextremophile Exiguobacterium.</title>
        <authorList>
            <person name="Shen L."/>
        </authorList>
    </citation>
    <scope>NUCLEOTIDE SEQUENCE [LARGE SCALE GENOMIC DNA]</scope>
    <source>
        <strain evidence="1 2">12_1</strain>
    </source>
</reference>
<proteinExistence type="predicted"/>
<protein>
    <recommendedName>
        <fullName evidence="3">Antibiotic biosynthesis monooxygenase</fullName>
    </recommendedName>
</protein>
<dbReference type="RefSeq" id="WP_245175433.1">
    <property type="nucleotide sequence ID" value="NZ_CP073101.1"/>
</dbReference>
<evidence type="ECO:0000313" key="2">
    <source>
        <dbReference type="Proteomes" id="UP001206821"/>
    </source>
</evidence>
<name>A0ABT2L066_9BACL</name>
<sequence>MSNLYMTFASGSVADRFRENPDVLVASGNETILLAEGDKSPFQSGKTFRIEEAEGQFASKGNIVYANVPVDSNARSLLFHRLLTEKSRLGAGHDGFTAYRLGVDPDDNHGIVLIQFAEAGNKFRDSTDYVLFQEWLKDAVEQKGAGPIIKHYVVTEADNL</sequence>
<dbReference type="Gene3D" id="3.30.70.100">
    <property type="match status" value="1"/>
</dbReference>
<dbReference type="EMBL" id="JANIEK010000048">
    <property type="protein sequence ID" value="MCT4796094.1"/>
    <property type="molecule type" value="Genomic_DNA"/>
</dbReference>
<keyword evidence="2" id="KW-1185">Reference proteome</keyword>
<comment type="caution">
    <text evidence="1">The sequence shown here is derived from an EMBL/GenBank/DDBJ whole genome shotgun (WGS) entry which is preliminary data.</text>
</comment>
<evidence type="ECO:0000313" key="1">
    <source>
        <dbReference type="EMBL" id="MCT4796094.1"/>
    </source>
</evidence>
<dbReference type="Proteomes" id="UP001206821">
    <property type="component" value="Unassembled WGS sequence"/>
</dbReference>
<evidence type="ECO:0008006" key="3">
    <source>
        <dbReference type="Google" id="ProtNLM"/>
    </source>
</evidence>
<gene>
    <name evidence="1" type="ORF">NQG31_11075</name>
</gene>
<organism evidence="1 2">
    <name type="scientific">Exiguobacterium alkaliphilum</name>
    <dbReference type="NCBI Taxonomy" id="1428684"/>
    <lineage>
        <taxon>Bacteria</taxon>
        <taxon>Bacillati</taxon>
        <taxon>Bacillota</taxon>
        <taxon>Bacilli</taxon>
        <taxon>Bacillales</taxon>
        <taxon>Bacillales Family XII. Incertae Sedis</taxon>
        <taxon>Exiguobacterium</taxon>
    </lineage>
</organism>
<accession>A0ABT2L066</accession>